<protein>
    <submittedName>
        <fullName evidence="1">T9SS type A sorting domain-containing protein</fullName>
    </submittedName>
</protein>
<sequence length="414" mass="45053">MLNFYSSIVLIIFLFSIQLVNAQSKFNPKHHIFNSAADWRKTSNWNLESGSSSLGYPTSNDIVHMSTSGTYKQSITINFNLDEISDNLSLILANSGQTFTVNQTANATLSSIRSTNSGQILTVHGTLTINGDLTYTNGGGTTIAVCGLLKIHGGNLDADQGLKIKHCGIADHDHGQIIVEADSDGNGGDLNYKCQSSDFDNSNVSIGIDGDCDNGCNYASGNDFCGDIDLPVSLTYFKGQQTSKGNLLIWETASEQNSSHFEVQSSNNKANWKTIGRVEAGGNSNVTLKYEFLDINYSGKYYRLVQHDFDGKKEYFGIVTFVDTENSFQCKAYPSLLANGVDLTLEIHGADANNPIVGVFYSTKGKVLSHDIVLNNAEGNIITLYKVPKVLQKGVYILRISNGRNTSSNKIVIE</sequence>
<dbReference type="InterPro" id="IPR026444">
    <property type="entry name" value="Secre_tail"/>
</dbReference>
<dbReference type="Gene3D" id="2.60.120.260">
    <property type="entry name" value="Galactose-binding domain-like"/>
    <property type="match status" value="1"/>
</dbReference>
<dbReference type="InterPro" id="IPR008979">
    <property type="entry name" value="Galactose-bd-like_sf"/>
</dbReference>
<proteinExistence type="predicted"/>
<gene>
    <name evidence="1" type="ORF">KM029_05445</name>
</gene>
<dbReference type="SUPFAM" id="SSF49785">
    <property type="entry name" value="Galactose-binding domain-like"/>
    <property type="match status" value="1"/>
</dbReference>
<dbReference type="RefSeq" id="WP_144072298.1">
    <property type="nucleotide sequence ID" value="NZ_CP076128.1"/>
</dbReference>
<organism evidence="1 2">
    <name type="scientific">Flammeovirga kamogawensis</name>
    <dbReference type="NCBI Taxonomy" id="373891"/>
    <lineage>
        <taxon>Bacteria</taxon>
        <taxon>Pseudomonadati</taxon>
        <taxon>Bacteroidota</taxon>
        <taxon>Cytophagia</taxon>
        <taxon>Cytophagales</taxon>
        <taxon>Flammeovirgaceae</taxon>
        <taxon>Flammeovirga</taxon>
    </lineage>
</organism>
<evidence type="ECO:0000313" key="1">
    <source>
        <dbReference type="EMBL" id="QWG08381.1"/>
    </source>
</evidence>
<keyword evidence="2" id="KW-1185">Reference proteome</keyword>
<name>A0ABX8GXW0_9BACT</name>
<evidence type="ECO:0000313" key="2">
    <source>
        <dbReference type="Proteomes" id="UP000682802"/>
    </source>
</evidence>
<dbReference type="EMBL" id="CP076128">
    <property type="protein sequence ID" value="QWG08381.1"/>
    <property type="molecule type" value="Genomic_DNA"/>
</dbReference>
<reference evidence="1 2" key="1">
    <citation type="submission" date="2021-05" db="EMBL/GenBank/DDBJ databases">
        <title>Comparative genomic studies on the polysaccharide-degrading batcterial strains of the Flammeovirga genus.</title>
        <authorList>
            <person name="Zewei F."/>
            <person name="Zheng Z."/>
            <person name="Yu L."/>
            <person name="Ruyue G."/>
            <person name="Yanhong M."/>
            <person name="Yuanyuan C."/>
            <person name="Jingyan G."/>
            <person name="Wenjun H."/>
        </authorList>
    </citation>
    <scope>NUCLEOTIDE SEQUENCE [LARGE SCALE GENOMIC DNA]</scope>
    <source>
        <strain evidence="1 2">YS10</strain>
    </source>
</reference>
<dbReference type="NCBIfam" id="TIGR04183">
    <property type="entry name" value="Por_Secre_tail"/>
    <property type="match status" value="1"/>
</dbReference>
<accession>A0ABX8GXW0</accession>
<dbReference type="Proteomes" id="UP000682802">
    <property type="component" value="Chromosome 1"/>
</dbReference>